<feature type="compositionally biased region" description="Polar residues" evidence="1">
    <location>
        <begin position="242"/>
        <end position="260"/>
    </location>
</feature>
<feature type="region of interest" description="Disordered" evidence="1">
    <location>
        <begin position="236"/>
        <end position="290"/>
    </location>
</feature>
<keyword evidence="2" id="KW-1133">Transmembrane helix</keyword>
<dbReference type="HOGENOM" id="CLU_958749_0_0_11"/>
<evidence type="ECO:0000313" key="3">
    <source>
        <dbReference type="EMBL" id="ACU76717.1"/>
    </source>
</evidence>
<gene>
    <name evidence="3" type="ordered locus">Caci_7894</name>
</gene>
<sequence>MLDVFMLGAYAQPQCSSCRPGPDGVPGVAWTLLAVGAFLLLIGIGVLAFASRTDSDAVSDAAADSDTDAESDAQPAAGEPTPVMDAVQREDLERRAAQEQDAEPEKDQSSDTAVGGSLIALGLGVAAIGLVVVGISSSRVNDDKGQLRMAATNLVSGAIDGPGICRVSAAIATSTTNCAPSPREYAQANDSFNPGVFIPVEYVFSPSYRANGEITVHDTQDNRSMCVRVPATDVQAAAQPAPSLSTDDSGDTVTPSQSTLPFFDEPSIDPSPYISSGACPDAPVTSSSSY</sequence>
<name>C7QFE0_CATAD</name>
<feature type="transmembrane region" description="Helical" evidence="2">
    <location>
        <begin position="29"/>
        <end position="50"/>
    </location>
</feature>
<keyword evidence="2" id="KW-0472">Membrane</keyword>
<dbReference type="AlphaFoldDB" id="C7QFE0"/>
<dbReference type="Proteomes" id="UP000000851">
    <property type="component" value="Chromosome"/>
</dbReference>
<dbReference type="EMBL" id="CP001700">
    <property type="protein sequence ID" value="ACU76717.1"/>
    <property type="molecule type" value="Genomic_DNA"/>
</dbReference>
<evidence type="ECO:0000313" key="4">
    <source>
        <dbReference type="Proteomes" id="UP000000851"/>
    </source>
</evidence>
<keyword evidence="4" id="KW-1185">Reference proteome</keyword>
<protein>
    <submittedName>
        <fullName evidence="3">Uncharacterized protein</fullName>
    </submittedName>
</protein>
<accession>C7QFE0</accession>
<organism evidence="3 4">
    <name type="scientific">Catenulispora acidiphila (strain DSM 44928 / JCM 14897 / NBRC 102108 / NRRL B-24433 / ID139908)</name>
    <dbReference type="NCBI Taxonomy" id="479433"/>
    <lineage>
        <taxon>Bacteria</taxon>
        <taxon>Bacillati</taxon>
        <taxon>Actinomycetota</taxon>
        <taxon>Actinomycetes</taxon>
        <taxon>Catenulisporales</taxon>
        <taxon>Catenulisporaceae</taxon>
        <taxon>Catenulispora</taxon>
    </lineage>
</organism>
<dbReference type="InParanoid" id="C7QFE0"/>
<reference evidence="3 4" key="1">
    <citation type="journal article" date="2009" name="Stand. Genomic Sci.">
        <title>Complete genome sequence of Catenulispora acidiphila type strain (ID 139908).</title>
        <authorList>
            <person name="Copeland A."/>
            <person name="Lapidus A."/>
            <person name="Glavina Del Rio T."/>
            <person name="Nolan M."/>
            <person name="Lucas S."/>
            <person name="Chen F."/>
            <person name="Tice H."/>
            <person name="Cheng J.F."/>
            <person name="Bruce D."/>
            <person name="Goodwin L."/>
            <person name="Pitluck S."/>
            <person name="Mikhailova N."/>
            <person name="Pati A."/>
            <person name="Ivanova N."/>
            <person name="Mavromatis K."/>
            <person name="Chen A."/>
            <person name="Palaniappan K."/>
            <person name="Chain P."/>
            <person name="Land M."/>
            <person name="Hauser L."/>
            <person name="Chang Y.J."/>
            <person name="Jeffries C.D."/>
            <person name="Chertkov O."/>
            <person name="Brettin T."/>
            <person name="Detter J.C."/>
            <person name="Han C."/>
            <person name="Ali Z."/>
            <person name="Tindall B.J."/>
            <person name="Goker M."/>
            <person name="Bristow J."/>
            <person name="Eisen J.A."/>
            <person name="Markowitz V."/>
            <person name="Hugenholtz P."/>
            <person name="Kyrpides N.C."/>
            <person name="Klenk H.P."/>
        </authorList>
    </citation>
    <scope>NUCLEOTIDE SEQUENCE [LARGE SCALE GENOMIC DNA]</scope>
    <source>
        <strain evidence="4">DSM 44928 / JCM 14897 / NBRC 102108 / NRRL B-24433 / ID139908</strain>
    </source>
</reference>
<feature type="region of interest" description="Disordered" evidence="1">
    <location>
        <begin position="60"/>
        <end position="83"/>
    </location>
</feature>
<keyword evidence="2" id="KW-0812">Transmembrane</keyword>
<dbReference type="KEGG" id="cai:Caci_7894"/>
<proteinExistence type="predicted"/>
<evidence type="ECO:0000256" key="1">
    <source>
        <dbReference type="SAM" id="MobiDB-lite"/>
    </source>
</evidence>
<feature type="transmembrane region" description="Helical" evidence="2">
    <location>
        <begin position="113"/>
        <end position="135"/>
    </location>
</feature>
<dbReference type="RefSeq" id="WP_015796442.1">
    <property type="nucleotide sequence ID" value="NC_013131.1"/>
</dbReference>
<evidence type="ECO:0000256" key="2">
    <source>
        <dbReference type="SAM" id="Phobius"/>
    </source>
</evidence>